<keyword evidence="2" id="KW-0472">Membrane</keyword>
<accession>A0ABR2WTK5</accession>
<feature type="region of interest" description="Disordered" evidence="1">
    <location>
        <begin position="1"/>
        <end position="34"/>
    </location>
</feature>
<keyword evidence="5" id="KW-1185">Reference proteome</keyword>
<organism evidence="4 5">
    <name type="scientific">Basidiobolus ranarum</name>
    <dbReference type="NCBI Taxonomy" id="34480"/>
    <lineage>
        <taxon>Eukaryota</taxon>
        <taxon>Fungi</taxon>
        <taxon>Fungi incertae sedis</taxon>
        <taxon>Zoopagomycota</taxon>
        <taxon>Entomophthoromycotina</taxon>
        <taxon>Basidiobolomycetes</taxon>
        <taxon>Basidiobolales</taxon>
        <taxon>Basidiobolaceae</taxon>
        <taxon>Basidiobolus</taxon>
    </lineage>
</organism>
<dbReference type="InterPro" id="IPR022185">
    <property type="entry name" value="DUF3712"/>
</dbReference>
<dbReference type="PANTHER" id="PTHR35895">
    <property type="entry name" value="CHROMOSOME 16, WHOLE GENOME SHOTGUN SEQUENCE"/>
    <property type="match status" value="1"/>
</dbReference>
<dbReference type="EMBL" id="JASJQH010000361">
    <property type="protein sequence ID" value="KAK9764823.1"/>
    <property type="molecule type" value="Genomic_DNA"/>
</dbReference>
<evidence type="ECO:0000313" key="4">
    <source>
        <dbReference type="EMBL" id="KAK9764823.1"/>
    </source>
</evidence>
<evidence type="ECO:0000313" key="5">
    <source>
        <dbReference type="Proteomes" id="UP001479436"/>
    </source>
</evidence>
<gene>
    <name evidence="4" type="ORF">K7432_007366</name>
</gene>
<feature type="region of interest" description="Disordered" evidence="1">
    <location>
        <begin position="44"/>
        <end position="63"/>
    </location>
</feature>
<name>A0ABR2WTK5_9FUNG</name>
<evidence type="ECO:0000256" key="1">
    <source>
        <dbReference type="SAM" id="MobiDB-lite"/>
    </source>
</evidence>
<feature type="compositionally biased region" description="Polar residues" evidence="1">
    <location>
        <begin position="54"/>
        <end position="63"/>
    </location>
</feature>
<feature type="domain" description="Tag1-like fifth Ig-like" evidence="3">
    <location>
        <begin position="676"/>
        <end position="787"/>
    </location>
</feature>
<reference evidence="4 5" key="1">
    <citation type="submission" date="2023-04" db="EMBL/GenBank/DDBJ databases">
        <title>Genome of Basidiobolus ranarum AG-B5.</title>
        <authorList>
            <person name="Stajich J.E."/>
            <person name="Carter-House D."/>
            <person name="Gryganskyi A."/>
        </authorList>
    </citation>
    <scope>NUCLEOTIDE SEQUENCE [LARGE SCALE GENOMIC DNA]</scope>
    <source>
        <strain evidence="4 5">AG-B5</strain>
    </source>
</reference>
<dbReference type="Proteomes" id="UP001479436">
    <property type="component" value="Unassembled WGS sequence"/>
</dbReference>
<keyword evidence="2" id="KW-1133">Transmembrane helix</keyword>
<evidence type="ECO:0000256" key="2">
    <source>
        <dbReference type="SAM" id="Phobius"/>
    </source>
</evidence>
<evidence type="ECO:0000259" key="3">
    <source>
        <dbReference type="Pfam" id="PF26153"/>
    </source>
</evidence>
<feature type="compositionally biased region" description="Polar residues" evidence="1">
    <location>
        <begin position="13"/>
        <end position="33"/>
    </location>
</feature>
<protein>
    <recommendedName>
        <fullName evidence="3">Tag1-like fifth Ig-like domain-containing protein</fullName>
    </recommendedName>
</protein>
<feature type="compositionally biased region" description="Acidic residues" evidence="1">
    <location>
        <begin position="1"/>
        <end position="10"/>
    </location>
</feature>
<keyword evidence="2" id="KW-0812">Transmembrane</keyword>
<dbReference type="PANTHER" id="PTHR35895:SF1">
    <property type="entry name" value="LIPID-BINDING SERUM GLYCOPROTEIN C-TERMINAL DOMAIN-CONTAINING PROTEIN"/>
    <property type="match status" value="1"/>
</dbReference>
<proteinExistence type="predicted"/>
<dbReference type="Pfam" id="PF12505">
    <property type="entry name" value="DUF3712"/>
    <property type="match status" value="2"/>
</dbReference>
<dbReference type="Pfam" id="PF26153">
    <property type="entry name" value="LEA-2L_5"/>
    <property type="match status" value="1"/>
</dbReference>
<sequence length="807" mass="88556">MADNTFDDPENLSGLNNQEDAENSIRQQQSATERTPLLRDDISHEQSHIPPKGSPTTNTTQENISSETNTYSYQNAFRTLSNQWKNLQPQHKWLIIAGVIILSQVALGLIVLYGVVPWVAQSALNHSKIRFISTSITEPMPDSFMMRVSAILENVGRIPATSQPTSVNIYYKDQHIGRADMPGMDISSDSGPFEIATKFIATNRTALGIFAADMIALPKITWVMRGNIDVVAKGLHVQGLKLDKEVSLEGLNGVKNITLNSFNLPRDDPAGGIQVEAVSTLYNPSSISLDVGVMRMGIFYQGIRLANVAAENVQLKPGENILDLSGRMLPLDEEDATVASKFFSQYLSGTESILTVGGSEDSSPIPWLNHAIQSLQVEVPFQAPVVPDLIEGLNVGQLAIHFTKTKAYIPATNGSVVAAVRMPFDFPIVIESLGQTTQICMATFGAEDSCIPFAELQVPLLPVTTTNEDGLIYVNSTFSDVPLAVLMYQEDMFRYFIIATFFNQENILGFIGNVETKAKTAIGELSLKDIKFTKYVQMKGLSGFNDPPPLLTSMEILNDTNRVTFAADIVLFNPTNFSASMGNVSFDLEYKDVIIGSAFIPDFMITPGNNSVSCVGKLRKEADEPLQLKIEEFLSNYVSGSDNALTIVGNNESTDIDSLKPMLRSFRTTFNVPGSHDQLMDEATLHLLSRTVVVKLFNPLKYTDINIKYLNATSFYEGLPVGHVFANLTEPQWNNQTIMIPAGGEVQSPKLPVSLESGGLKLIKKALSNGGLSLDMVARSLVEINGIEMWLTYVNKQVPIKVVGWFL</sequence>
<dbReference type="InterPro" id="IPR059066">
    <property type="entry name" value="Ig_Tag1-like_5th"/>
</dbReference>
<dbReference type="InterPro" id="IPR046368">
    <property type="entry name" value="Tag1"/>
</dbReference>
<comment type="caution">
    <text evidence="4">The sequence shown here is derived from an EMBL/GenBank/DDBJ whole genome shotgun (WGS) entry which is preliminary data.</text>
</comment>
<feature type="transmembrane region" description="Helical" evidence="2">
    <location>
        <begin position="93"/>
        <end position="120"/>
    </location>
</feature>